<gene>
    <name evidence="2" type="ORF">C2845_PM04G05740</name>
</gene>
<keyword evidence="3" id="KW-1185">Reference proteome</keyword>
<feature type="compositionally biased region" description="Basic and acidic residues" evidence="1">
    <location>
        <begin position="19"/>
        <end position="28"/>
    </location>
</feature>
<reference evidence="3" key="1">
    <citation type="journal article" date="2019" name="Nat. Commun.">
        <title>The genome of broomcorn millet.</title>
        <authorList>
            <person name="Zou C."/>
            <person name="Miki D."/>
            <person name="Li D."/>
            <person name="Tang Q."/>
            <person name="Xiao L."/>
            <person name="Rajput S."/>
            <person name="Deng P."/>
            <person name="Jia W."/>
            <person name="Huang R."/>
            <person name="Zhang M."/>
            <person name="Sun Y."/>
            <person name="Hu J."/>
            <person name="Fu X."/>
            <person name="Schnable P.S."/>
            <person name="Li F."/>
            <person name="Zhang H."/>
            <person name="Feng B."/>
            <person name="Zhu X."/>
            <person name="Liu R."/>
            <person name="Schnable J.C."/>
            <person name="Zhu J.-K."/>
            <person name="Zhang H."/>
        </authorList>
    </citation>
    <scope>NUCLEOTIDE SEQUENCE [LARGE SCALE GENOMIC DNA]</scope>
</reference>
<dbReference type="EMBL" id="PQIB02000011">
    <property type="protein sequence ID" value="RLM85321.1"/>
    <property type="molecule type" value="Genomic_DNA"/>
</dbReference>
<evidence type="ECO:0000256" key="1">
    <source>
        <dbReference type="SAM" id="MobiDB-lite"/>
    </source>
</evidence>
<dbReference type="STRING" id="4540.A0A3L6QQM6"/>
<sequence>MPYLDAASGGTAAAGTSEGESRSPEMRRLAPATSSAGAMLSRSRGRLCGDPGRLEAASSADPEDAGEDDPRVGGKMPEKSLTSCKVPAKSPAPLPLLQPLLCVGFKGGRISQKVCSSPSFLCWAPSSSSSLLLAPATLGAPPSPHTHPNPHSAPCSHLSLSDLISESMLVISLPEVMTVSSSAHARLFYGQLICGGGRNCVVVDVFTGARVLPPQNPFSEDTYFYSGMLTAPLTSHNAHLLVCAAPEQGSTQRTLLDWPVGSDSWSELRLNDSRIEQIVEFKVWVEVEKLENHVLFIGSDERSPAFSCVSLGRWGRRNNCLYYAYYDVPWILHGLGDEADAVWDPDNVPDIVFKRNWYTQLQPFWVYPSMFYADADGE</sequence>
<dbReference type="PANTHER" id="PTHR33800:SF16">
    <property type="entry name" value="F-BOX DOMAIN-CONTAINING PROTEIN"/>
    <property type="match status" value="1"/>
</dbReference>
<dbReference type="Proteomes" id="UP000275267">
    <property type="component" value="Unassembled WGS sequence"/>
</dbReference>
<dbReference type="PANTHER" id="PTHR33800">
    <property type="entry name" value="OS06G0113600 PROTEIN"/>
    <property type="match status" value="1"/>
</dbReference>
<organism evidence="2 3">
    <name type="scientific">Panicum miliaceum</name>
    <name type="common">Proso millet</name>
    <name type="synonym">Broomcorn millet</name>
    <dbReference type="NCBI Taxonomy" id="4540"/>
    <lineage>
        <taxon>Eukaryota</taxon>
        <taxon>Viridiplantae</taxon>
        <taxon>Streptophyta</taxon>
        <taxon>Embryophyta</taxon>
        <taxon>Tracheophyta</taxon>
        <taxon>Spermatophyta</taxon>
        <taxon>Magnoliopsida</taxon>
        <taxon>Liliopsida</taxon>
        <taxon>Poales</taxon>
        <taxon>Poaceae</taxon>
        <taxon>PACMAD clade</taxon>
        <taxon>Panicoideae</taxon>
        <taxon>Panicodae</taxon>
        <taxon>Paniceae</taxon>
        <taxon>Panicinae</taxon>
        <taxon>Panicum</taxon>
        <taxon>Panicum sect. Panicum</taxon>
    </lineage>
</organism>
<evidence type="ECO:0000313" key="3">
    <source>
        <dbReference type="Proteomes" id="UP000275267"/>
    </source>
</evidence>
<accession>A0A3L6QQM6</accession>
<proteinExistence type="predicted"/>
<evidence type="ECO:0000313" key="2">
    <source>
        <dbReference type="EMBL" id="RLM85321.1"/>
    </source>
</evidence>
<comment type="caution">
    <text evidence="2">The sequence shown here is derived from an EMBL/GenBank/DDBJ whole genome shotgun (WGS) entry which is preliminary data.</text>
</comment>
<dbReference type="AlphaFoldDB" id="A0A3L6QQM6"/>
<protein>
    <submittedName>
        <fullName evidence="2">F-box protein</fullName>
    </submittedName>
</protein>
<dbReference type="OrthoDB" id="581467at2759"/>
<name>A0A3L6QQM6_PANMI</name>
<feature type="compositionally biased region" description="Low complexity" evidence="1">
    <location>
        <begin position="1"/>
        <end position="18"/>
    </location>
</feature>
<feature type="region of interest" description="Disordered" evidence="1">
    <location>
        <begin position="1"/>
        <end position="85"/>
    </location>
</feature>
<feature type="compositionally biased region" description="Basic and acidic residues" evidence="1">
    <location>
        <begin position="68"/>
        <end position="78"/>
    </location>
</feature>